<evidence type="ECO:0000313" key="2">
    <source>
        <dbReference type="Proteomes" id="UP000195696"/>
    </source>
</evidence>
<gene>
    <name evidence="1" type="ORF">BWGO95_02732</name>
</gene>
<evidence type="ECO:0000313" key="1">
    <source>
        <dbReference type="EMBL" id="SCB68590.1"/>
    </source>
</evidence>
<dbReference type="EMBL" id="FMAK01000034">
    <property type="protein sequence ID" value="SCB68590.1"/>
    <property type="molecule type" value="Genomic_DNA"/>
</dbReference>
<organism evidence="1 2">
    <name type="scientific">Bacillus mycoides</name>
    <dbReference type="NCBI Taxonomy" id="1405"/>
    <lineage>
        <taxon>Bacteria</taxon>
        <taxon>Bacillati</taxon>
        <taxon>Bacillota</taxon>
        <taxon>Bacilli</taxon>
        <taxon>Bacillales</taxon>
        <taxon>Bacillaceae</taxon>
        <taxon>Bacillus</taxon>
        <taxon>Bacillus cereus group</taxon>
    </lineage>
</organism>
<dbReference type="Proteomes" id="UP000195696">
    <property type="component" value="Unassembled WGS sequence"/>
</dbReference>
<name>A0A1G4EHA0_BACMY</name>
<sequence>MNRIGIIEAISH</sequence>
<accession>A0A1G4EHA0</accession>
<protein>
    <submittedName>
        <fullName evidence="1">Uncharacterized protein</fullName>
    </submittedName>
</protein>
<proteinExistence type="predicted"/>
<reference evidence="1 2" key="1">
    <citation type="submission" date="2016-08" db="EMBL/GenBank/DDBJ databases">
        <authorList>
            <person name="Seilhamer J.J."/>
        </authorList>
    </citation>
    <scope>NUCLEOTIDE SEQUENCE [LARGE SCALE GENOMIC DNA]</scope>
    <source>
        <strain evidence="1 2">SDA_GO95</strain>
    </source>
</reference>